<dbReference type="RefSeq" id="WP_344420156.1">
    <property type="nucleotide sequence ID" value="NZ_BAAAQK010000017.1"/>
</dbReference>
<sequence>MTARGRRLRLELQSDLQIPEFARVDRPTQYRCALDQARWADQVGFDAINLPEHHCAEDGYLPAPLILAAAVAAVTSAARIRTALIAPLYEPVRLAEEIAVVDHLSDGRLVPVLIPGYRQAEFESLGKVLEERFAAVGDVLAVLRSAVHGAPFQFRGRTVHVTPAPSARLPLLLGGGGTRTAERAATLADGFRPTTAAAWEAYRRARLAAGHEDPGGWLARGPAFLHVAEDPGDAWGRVGPHLLHYATQYDRWIRDELGVTSGGPGSTYVNGPTSIGELKASPAYRVVTPAQCVELVQSLPDGAVLSLHPQMGGIHPDDAWSSLRLFEERVLPSIEPMQGGPFRPN</sequence>
<reference evidence="4 5" key="1">
    <citation type="journal article" date="2019" name="Int. J. Syst. Evol. Microbiol.">
        <title>The Global Catalogue of Microorganisms (GCM) 10K type strain sequencing project: providing services to taxonomists for standard genome sequencing and annotation.</title>
        <authorList>
            <consortium name="The Broad Institute Genomics Platform"/>
            <consortium name="The Broad Institute Genome Sequencing Center for Infectious Disease"/>
            <person name="Wu L."/>
            <person name="Ma J."/>
        </authorList>
    </citation>
    <scope>NUCLEOTIDE SEQUENCE [LARGE SCALE GENOMIC DNA]</scope>
    <source>
        <strain evidence="4 5">JCM 16009</strain>
    </source>
</reference>
<dbReference type="Gene3D" id="3.20.20.30">
    <property type="entry name" value="Luciferase-like domain"/>
    <property type="match status" value="1"/>
</dbReference>
<dbReference type="SUPFAM" id="SSF51679">
    <property type="entry name" value="Bacterial luciferase-like"/>
    <property type="match status" value="1"/>
</dbReference>
<dbReference type="Pfam" id="PF00296">
    <property type="entry name" value="Bac_luciferase"/>
    <property type="match status" value="1"/>
</dbReference>
<dbReference type="InterPro" id="IPR011251">
    <property type="entry name" value="Luciferase-like_dom"/>
</dbReference>
<keyword evidence="5" id="KW-1185">Reference proteome</keyword>
<dbReference type="PANTHER" id="PTHR30137">
    <property type="entry name" value="LUCIFERASE-LIKE MONOOXYGENASE"/>
    <property type="match status" value="1"/>
</dbReference>
<gene>
    <name evidence="4" type="ORF">GCM10009836_44090</name>
</gene>
<keyword evidence="2" id="KW-0503">Monooxygenase</keyword>
<dbReference type="Proteomes" id="UP001500449">
    <property type="component" value="Unassembled WGS sequence"/>
</dbReference>
<protein>
    <recommendedName>
        <fullName evidence="3">Luciferase-like domain-containing protein</fullName>
    </recommendedName>
</protein>
<dbReference type="InterPro" id="IPR036661">
    <property type="entry name" value="Luciferase-like_sf"/>
</dbReference>
<evidence type="ECO:0000259" key="3">
    <source>
        <dbReference type="Pfam" id="PF00296"/>
    </source>
</evidence>
<name>A0ABN2N9I8_9PSEU</name>
<evidence type="ECO:0000313" key="5">
    <source>
        <dbReference type="Proteomes" id="UP001500449"/>
    </source>
</evidence>
<comment type="caution">
    <text evidence="4">The sequence shown here is derived from an EMBL/GenBank/DDBJ whole genome shotgun (WGS) entry which is preliminary data.</text>
</comment>
<dbReference type="InterPro" id="IPR050766">
    <property type="entry name" value="Bact_Lucif_Oxidored"/>
</dbReference>
<evidence type="ECO:0000313" key="4">
    <source>
        <dbReference type="EMBL" id="GAA1859048.1"/>
    </source>
</evidence>
<evidence type="ECO:0000256" key="1">
    <source>
        <dbReference type="ARBA" id="ARBA00023002"/>
    </source>
</evidence>
<proteinExistence type="predicted"/>
<organism evidence="4 5">
    <name type="scientific">Pseudonocardia ailaonensis</name>
    <dbReference type="NCBI Taxonomy" id="367279"/>
    <lineage>
        <taxon>Bacteria</taxon>
        <taxon>Bacillati</taxon>
        <taxon>Actinomycetota</taxon>
        <taxon>Actinomycetes</taxon>
        <taxon>Pseudonocardiales</taxon>
        <taxon>Pseudonocardiaceae</taxon>
        <taxon>Pseudonocardia</taxon>
    </lineage>
</organism>
<dbReference type="EMBL" id="BAAAQK010000017">
    <property type="protein sequence ID" value="GAA1859048.1"/>
    <property type="molecule type" value="Genomic_DNA"/>
</dbReference>
<accession>A0ABN2N9I8</accession>
<evidence type="ECO:0000256" key="2">
    <source>
        <dbReference type="ARBA" id="ARBA00023033"/>
    </source>
</evidence>
<keyword evidence="1" id="KW-0560">Oxidoreductase</keyword>
<dbReference type="PANTHER" id="PTHR30137:SF8">
    <property type="entry name" value="BLR5498 PROTEIN"/>
    <property type="match status" value="1"/>
</dbReference>
<feature type="domain" description="Luciferase-like" evidence="3">
    <location>
        <begin position="26"/>
        <end position="246"/>
    </location>
</feature>